<evidence type="ECO:0000256" key="5">
    <source>
        <dbReference type="ARBA" id="ARBA00034489"/>
    </source>
</evidence>
<dbReference type="SMART" id="SM01144">
    <property type="entry name" value="DTW"/>
    <property type="match status" value="1"/>
</dbReference>
<keyword evidence="3" id="KW-0949">S-adenosyl-L-methionine</keyword>
<evidence type="ECO:0000313" key="8">
    <source>
        <dbReference type="Proteomes" id="UP000663992"/>
    </source>
</evidence>
<sequence length="182" mass="20853">MFPLSVCLCKHVKRLKNRTEILVLQHPSEVKAAKGTVRLLELVLSHIRVYVGEQPEHFLEARTRCQQKDRQVGLLYPSAQSRALEQHTELTNQPIDTLVVIDGTWRKASKILHCNPWLNHLPAWHFDSAPSSRYQRSAKRSDSLSTLEAVSYGLQLVEEFDPTPLLTLLDNRQQKLSGQRPD</sequence>
<evidence type="ECO:0000259" key="6">
    <source>
        <dbReference type="SMART" id="SM01144"/>
    </source>
</evidence>
<dbReference type="EC" id="2.5.1.25" evidence="1"/>
<name>A0ABS3CWZ2_9ALTE</name>
<evidence type="ECO:0000313" key="7">
    <source>
        <dbReference type="EMBL" id="MBN7821630.1"/>
    </source>
</evidence>
<gene>
    <name evidence="7" type="ORF">J0A65_17310</name>
</gene>
<accession>A0ABS3CWZ2</accession>
<comment type="caution">
    <text evidence="7">The sequence shown here is derived from an EMBL/GenBank/DDBJ whole genome shotgun (WGS) entry which is preliminary data.</text>
</comment>
<dbReference type="PANTHER" id="PTHR21392:SF0">
    <property type="entry name" value="TRNA-URIDINE AMINOCARBOXYPROPYLTRANSFERASE 2"/>
    <property type="match status" value="1"/>
</dbReference>
<comment type="similarity">
    <text evidence="5">Belongs to the TDD superfamily. DTWD2 family.</text>
</comment>
<dbReference type="InterPro" id="IPR005636">
    <property type="entry name" value="DTW"/>
</dbReference>
<dbReference type="EMBL" id="JAFKCS010000021">
    <property type="protein sequence ID" value="MBN7821630.1"/>
    <property type="molecule type" value="Genomic_DNA"/>
</dbReference>
<keyword evidence="8" id="KW-1185">Reference proteome</keyword>
<dbReference type="InterPro" id="IPR039262">
    <property type="entry name" value="DTWD2/TAPT"/>
</dbReference>
<dbReference type="Proteomes" id="UP000663992">
    <property type="component" value="Unassembled WGS sequence"/>
</dbReference>
<organism evidence="7 8">
    <name type="scientific">Bowmanella yangjiangensis</name>
    <dbReference type="NCBI Taxonomy" id="2811230"/>
    <lineage>
        <taxon>Bacteria</taxon>
        <taxon>Pseudomonadati</taxon>
        <taxon>Pseudomonadota</taxon>
        <taxon>Gammaproteobacteria</taxon>
        <taxon>Alteromonadales</taxon>
        <taxon>Alteromonadaceae</taxon>
        <taxon>Bowmanella</taxon>
    </lineage>
</organism>
<dbReference type="PANTHER" id="PTHR21392">
    <property type="entry name" value="TRNA-URIDINE AMINOCARBOXYPROPYLTRANSFERASE 2"/>
    <property type="match status" value="1"/>
</dbReference>
<protein>
    <recommendedName>
        <fullName evidence="1">tRNA-uridine aminocarboxypropyltransferase</fullName>
        <ecNumber evidence="1">2.5.1.25</ecNumber>
    </recommendedName>
</protein>
<evidence type="ECO:0000256" key="1">
    <source>
        <dbReference type="ARBA" id="ARBA00012386"/>
    </source>
</evidence>
<evidence type="ECO:0000256" key="2">
    <source>
        <dbReference type="ARBA" id="ARBA00022679"/>
    </source>
</evidence>
<reference evidence="7 8" key="1">
    <citation type="submission" date="2021-03" db="EMBL/GenBank/DDBJ databases">
        <title>novel species isolated from a fishpond in China.</title>
        <authorList>
            <person name="Lu H."/>
            <person name="Cai Z."/>
        </authorList>
    </citation>
    <scope>NUCLEOTIDE SEQUENCE [LARGE SCALE GENOMIC DNA]</scope>
    <source>
        <strain evidence="7 8">Y57</strain>
    </source>
</reference>
<evidence type="ECO:0000256" key="4">
    <source>
        <dbReference type="ARBA" id="ARBA00022694"/>
    </source>
</evidence>
<proteinExistence type="inferred from homology"/>
<keyword evidence="2" id="KW-0808">Transferase</keyword>
<dbReference type="Pfam" id="PF03942">
    <property type="entry name" value="DTW"/>
    <property type="match status" value="1"/>
</dbReference>
<feature type="domain" description="DTW" evidence="6">
    <location>
        <begin position="1"/>
        <end position="181"/>
    </location>
</feature>
<keyword evidence="4" id="KW-0819">tRNA processing</keyword>
<evidence type="ECO:0000256" key="3">
    <source>
        <dbReference type="ARBA" id="ARBA00022691"/>
    </source>
</evidence>